<dbReference type="EMBL" id="JARWAO010000002">
    <property type="protein sequence ID" value="MDR5895403.1"/>
    <property type="molecule type" value="Genomic_DNA"/>
</dbReference>
<dbReference type="RefSeq" id="WP_251591155.1">
    <property type="nucleotide sequence ID" value="NZ_JAMLJI010000001.1"/>
</dbReference>
<name>A0ABU1GTP9_9GAMM</name>
<protein>
    <submittedName>
        <fullName evidence="1">DUF6482 family protein</fullName>
    </submittedName>
</protein>
<proteinExistence type="predicted"/>
<dbReference type="Proteomes" id="UP001269375">
    <property type="component" value="Unassembled WGS sequence"/>
</dbReference>
<evidence type="ECO:0000313" key="2">
    <source>
        <dbReference type="Proteomes" id="UP001269375"/>
    </source>
</evidence>
<sequence length="101" mass="11488">MEFQQFLHAIRHLNSGEVRVVSHMGSDLYQVELRPEEGESSLLKRRGKPQLFRSLDAVYSTLRHAGVHRAYLVKTTPHDSDDVARGASYKSPMTSHIPLVF</sequence>
<comment type="caution">
    <text evidence="1">The sequence shown here is derived from an EMBL/GenBank/DDBJ whole genome shotgun (WGS) entry which is preliminary data.</text>
</comment>
<reference evidence="1 2" key="1">
    <citation type="submission" date="2023-04" db="EMBL/GenBank/DDBJ databases">
        <title>A long-awaited taxogenomic arrangement of the family Halomonadaceae.</title>
        <authorList>
            <person name="De La Haba R."/>
            <person name="Chuvochina M."/>
            <person name="Wittouck S."/>
            <person name="Arahal D.R."/>
            <person name="Sanchez-Porro C."/>
            <person name="Hugenholtz P."/>
            <person name="Ventosa A."/>
        </authorList>
    </citation>
    <scope>NUCLEOTIDE SEQUENCE [LARGE SCALE GENOMIC DNA]</scope>
    <source>
        <strain evidence="1 2">DSM 22428</strain>
    </source>
</reference>
<accession>A0ABU1GTP9</accession>
<evidence type="ECO:0000313" key="1">
    <source>
        <dbReference type="EMBL" id="MDR5895403.1"/>
    </source>
</evidence>
<dbReference type="InterPro" id="IPR045508">
    <property type="entry name" value="DUF6482"/>
</dbReference>
<keyword evidence="2" id="KW-1185">Reference proteome</keyword>
<dbReference type="Pfam" id="PF20090">
    <property type="entry name" value="DUF6482"/>
    <property type="match status" value="1"/>
</dbReference>
<gene>
    <name evidence="1" type="ORF">QC825_04840</name>
</gene>
<organism evidence="1 2">
    <name type="scientific">Larsenimonas suaedae</name>
    <dbReference type="NCBI Taxonomy" id="1851019"/>
    <lineage>
        <taxon>Bacteria</taxon>
        <taxon>Pseudomonadati</taxon>
        <taxon>Pseudomonadota</taxon>
        <taxon>Gammaproteobacteria</taxon>
        <taxon>Oceanospirillales</taxon>
        <taxon>Halomonadaceae</taxon>
        <taxon>Larsenimonas</taxon>
    </lineage>
</organism>